<dbReference type="CDD" id="cd12913">
    <property type="entry name" value="PDC1_MCP_like"/>
    <property type="match status" value="1"/>
</dbReference>
<dbReference type="SUPFAM" id="SSF58104">
    <property type="entry name" value="Methyl-accepting chemotaxis protein (MCP) signaling domain"/>
    <property type="match status" value="1"/>
</dbReference>
<keyword evidence="4 11" id="KW-0812">Transmembrane</keyword>
<evidence type="ECO:0000256" key="6">
    <source>
        <dbReference type="ARBA" id="ARBA00023136"/>
    </source>
</evidence>
<dbReference type="PANTHER" id="PTHR32089:SF112">
    <property type="entry name" value="LYSOZYME-LIKE PROTEIN-RELATED"/>
    <property type="match status" value="1"/>
</dbReference>
<keyword evidence="10" id="KW-0175">Coiled coil</keyword>
<dbReference type="Pfam" id="PF02743">
    <property type="entry name" value="dCache_1"/>
    <property type="match status" value="1"/>
</dbReference>
<comment type="subcellular location">
    <subcellularLocation>
        <location evidence="1">Cell membrane</location>
        <topology evidence="1">Multi-pass membrane protein</topology>
    </subcellularLocation>
</comment>
<name>A0ABY9KXK7_9BACI</name>
<dbReference type="SMART" id="SM00304">
    <property type="entry name" value="HAMP"/>
    <property type="match status" value="1"/>
</dbReference>
<accession>A0ABY9KXK7</accession>
<evidence type="ECO:0000313" key="14">
    <source>
        <dbReference type="EMBL" id="WLV24333.1"/>
    </source>
</evidence>
<dbReference type="EMBL" id="CP129113">
    <property type="protein sequence ID" value="WLV24333.1"/>
    <property type="molecule type" value="Genomic_DNA"/>
</dbReference>
<keyword evidence="6 11" id="KW-0472">Membrane</keyword>
<evidence type="ECO:0000256" key="11">
    <source>
        <dbReference type="SAM" id="Phobius"/>
    </source>
</evidence>
<dbReference type="Gene3D" id="1.10.287.950">
    <property type="entry name" value="Methyl-accepting chemotaxis protein"/>
    <property type="match status" value="1"/>
</dbReference>
<evidence type="ECO:0000313" key="15">
    <source>
        <dbReference type="Proteomes" id="UP001180087"/>
    </source>
</evidence>
<dbReference type="PANTHER" id="PTHR32089">
    <property type="entry name" value="METHYL-ACCEPTING CHEMOTAXIS PROTEIN MCPB"/>
    <property type="match status" value="1"/>
</dbReference>
<evidence type="ECO:0000256" key="7">
    <source>
        <dbReference type="ARBA" id="ARBA00023224"/>
    </source>
</evidence>
<protein>
    <submittedName>
        <fullName evidence="14">Methyl-accepting chemotaxis protein</fullName>
    </submittedName>
</protein>
<dbReference type="Gene3D" id="1.10.8.500">
    <property type="entry name" value="HAMP domain in histidine kinase"/>
    <property type="match status" value="1"/>
</dbReference>
<keyword evidence="5 11" id="KW-1133">Transmembrane helix</keyword>
<dbReference type="InterPro" id="IPR033479">
    <property type="entry name" value="dCache_1"/>
</dbReference>
<evidence type="ECO:0000256" key="1">
    <source>
        <dbReference type="ARBA" id="ARBA00004651"/>
    </source>
</evidence>
<evidence type="ECO:0000256" key="8">
    <source>
        <dbReference type="ARBA" id="ARBA00029447"/>
    </source>
</evidence>
<dbReference type="InterPro" id="IPR003660">
    <property type="entry name" value="HAMP_dom"/>
</dbReference>
<dbReference type="Proteomes" id="UP001180087">
    <property type="component" value="Chromosome"/>
</dbReference>
<feature type="domain" description="Methyl-accepting transducer" evidence="12">
    <location>
        <begin position="412"/>
        <end position="669"/>
    </location>
</feature>
<evidence type="ECO:0000259" key="12">
    <source>
        <dbReference type="PROSITE" id="PS50111"/>
    </source>
</evidence>
<gene>
    <name evidence="14" type="ORF">QR721_11920</name>
</gene>
<keyword evidence="15" id="KW-1185">Reference proteome</keyword>
<dbReference type="CDD" id="cd06225">
    <property type="entry name" value="HAMP"/>
    <property type="match status" value="1"/>
</dbReference>
<dbReference type="Pfam" id="PF00672">
    <property type="entry name" value="HAMP"/>
    <property type="match status" value="1"/>
</dbReference>
<evidence type="ECO:0000256" key="3">
    <source>
        <dbReference type="ARBA" id="ARBA00022500"/>
    </source>
</evidence>
<keyword evidence="2" id="KW-1003">Cell membrane</keyword>
<comment type="similarity">
    <text evidence="8">Belongs to the methyl-accepting chemotaxis (MCP) protein family.</text>
</comment>
<keyword evidence="7 9" id="KW-0807">Transducer</keyword>
<evidence type="ECO:0000259" key="13">
    <source>
        <dbReference type="PROSITE" id="PS50885"/>
    </source>
</evidence>
<dbReference type="PROSITE" id="PS50111">
    <property type="entry name" value="CHEMOTAXIS_TRANSDUC_2"/>
    <property type="match status" value="1"/>
</dbReference>
<dbReference type="PROSITE" id="PS50885">
    <property type="entry name" value="HAMP"/>
    <property type="match status" value="1"/>
</dbReference>
<evidence type="ECO:0000256" key="2">
    <source>
        <dbReference type="ARBA" id="ARBA00022475"/>
    </source>
</evidence>
<reference evidence="14" key="1">
    <citation type="submission" date="2023-06" db="EMBL/GenBank/DDBJ databases">
        <title>A Treasure from Seagulls: Isolation and Description of Aciduricobacillus qingdaonensis gen. nov., sp. nov., a Rare Obligately Uric Acid-utilizing Member in the Family Bacillaceae.</title>
        <authorList>
            <person name="Liu W."/>
            <person name="Wang B."/>
        </authorList>
    </citation>
    <scope>NUCLEOTIDE SEQUENCE</scope>
    <source>
        <strain evidence="14">44XB</strain>
    </source>
</reference>
<dbReference type="InterPro" id="IPR004089">
    <property type="entry name" value="MCPsignal_dom"/>
</dbReference>
<evidence type="ECO:0000256" key="9">
    <source>
        <dbReference type="PROSITE-ProRule" id="PRU00284"/>
    </source>
</evidence>
<feature type="transmembrane region" description="Helical" evidence="11">
    <location>
        <begin position="315"/>
        <end position="339"/>
    </location>
</feature>
<evidence type="ECO:0000256" key="4">
    <source>
        <dbReference type="ARBA" id="ARBA00022692"/>
    </source>
</evidence>
<dbReference type="Pfam" id="PF00015">
    <property type="entry name" value="MCPsignal"/>
    <property type="match status" value="1"/>
</dbReference>
<evidence type="ECO:0000256" key="10">
    <source>
        <dbReference type="SAM" id="Coils"/>
    </source>
</evidence>
<organism evidence="14 15">
    <name type="scientific">Aciduricibacillus chroicocephali</name>
    <dbReference type="NCBI Taxonomy" id="3054939"/>
    <lineage>
        <taxon>Bacteria</taxon>
        <taxon>Bacillati</taxon>
        <taxon>Bacillota</taxon>
        <taxon>Bacilli</taxon>
        <taxon>Bacillales</taxon>
        <taxon>Bacillaceae</taxon>
        <taxon>Aciduricibacillus</taxon>
    </lineage>
</organism>
<evidence type="ECO:0000256" key="5">
    <source>
        <dbReference type="ARBA" id="ARBA00022989"/>
    </source>
</evidence>
<feature type="coiled-coil region" evidence="10">
    <location>
        <begin position="53"/>
        <end position="80"/>
    </location>
</feature>
<feature type="domain" description="HAMP" evidence="13">
    <location>
        <begin position="339"/>
        <end position="393"/>
    </location>
</feature>
<dbReference type="Gene3D" id="3.30.450.20">
    <property type="entry name" value="PAS domain"/>
    <property type="match status" value="2"/>
</dbReference>
<dbReference type="RefSeq" id="WP_348027254.1">
    <property type="nucleotide sequence ID" value="NZ_CP129113.1"/>
</dbReference>
<sequence length="700" mass="76628">MKKRSIARRLSLLIIALFAILFITYSVITNWISYGKNIANGENSTIEHTKLFASKLEKDLGNYKETLEISKQNIEALNEKGSLKASDLLTILHKNLEINSRIFSAGLVLEKGAMKVNPKKDANQLDDEGRYVAYLYRNKDEIKVDKGSGYEGENAADWYAVPKSGNRPILTEPYDYPIDGKTVKMSTFAVPLNDTKGKFIGVLTIDFPLDFAEDMVKEVKPDKGYAALISDNGTVLAHSANPKMVGTNMADAIDWKTQKDIINTGEAADFYVDSKTFGEKAFNSISPINIDGLDEKWSLQSVSPKSSILDTYNQLLKITIFSGILMIILMSAAALWFIYKQLKPLQNVKDAMELAAEGDLSVRIPSEQIKPDEIGAVSEAFNTMAERQSRVVEAIKQSTGQLNSAADTMQHTFEEVAASSNEVATAIDEIAQGASRQSEDTENTNEQINSLASQIDTLSALSDKMTALSDTASQSTLNGMEQVKVLKEQNETSNTVNETVQEQIETLSAKIGEINVITSSIQSLTEQTNLLALNASIEAARAGEHGKGFAVVADEVRKLAEQSRKQTEVIQTTVQDILQTSDATVESIGRNAKMREANDKSVTETEAAFIHNAKVLDELLSSIRTVATSLASMMEAKEEAILSLQSVTAISEQTAASAEEVSASANEQQTEMTNVADNIEKMNTIAAELEQVMRQFKTDD</sequence>
<keyword evidence="3" id="KW-0145">Chemotaxis</keyword>
<proteinExistence type="inferred from homology"/>
<dbReference type="SMART" id="SM00283">
    <property type="entry name" value="MA"/>
    <property type="match status" value="1"/>
</dbReference>